<organism evidence="5 6">
    <name type="scientific">Durusdinium trenchii</name>
    <dbReference type="NCBI Taxonomy" id="1381693"/>
    <lineage>
        <taxon>Eukaryota</taxon>
        <taxon>Sar</taxon>
        <taxon>Alveolata</taxon>
        <taxon>Dinophyceae</taxon>
        <taxon>Suessiales</taxon>
        <taxon>Symbiodiniaceae</taxon>
        <taxon>Durusdinium</taxon>
    </lineage>
</organism>
<feature type="transmembrane region" description="Helical" evidence="4">
    <location>
        <begin position="34"/>
        <end position="54"/>
    </location>
</feature>
<sequence length="439" mass="48594">MLQALGKLQIMGGIVSLSFHSSGKQRVAPFQRCFWAFVGFLFLNSIYPTVLFVFPSENWARVGAAVLDAIFDVAYTGTYLIMTVLATYELGLDQDISGNFGDQAAVNFRATLDPSFAFPTDFFGFFAVFYSLAHVCTVCRAVERHRPQPQQDPRHPRSSTPQSWSPTTRRCCKVLYSPVLLVAILWLLLTADAYPRPSGCFPCHCIQLPTGLKKLTSCSLAGVLHFEDVSLSNQTIASVAPDAFNFRRSSGIQRLSLSGNPFKVLPKKMFEPLNGLQLLDLGRLGLEHVESETFVGLENLSILSLSQNDLRYLPEDLLYRMPALEQLLLGGKRDERGKQIVRGNYLDGVLPSDLLKHSPCLTVLDLSENQLESLPATMFAKQPLLQSVDLGNNHLSELPPEQLEVARPVVQQSQSVASRSLCRAQQLAVAQPGEQPSHQ</sequence>
<dbReference type="InterPro" id="IPR003591">
    <property type="entry name" value="Leu-rich_rpt_typical-subtyp"/>
</dbReference>
<evidence type="ECO:0000313" key="6">
    <source>
        <dbReference type="Proteomes" id="UP001642484"/>
    </source>
</evidence>
<evidence type="ECO:0000313" key="5">
    <source>
        <dbReference type="EMBL" id="CAK9030902.1"/>
    </source>
</evidence>
<evidence type="ECO:0000256" key="3">
    <source>
        <dbReference type="SAM" id="MobiDB-lite"/>
    </source>
</evidence>
<dbReference type="PROSITE" id="PS51450">
    <property type="entry name" value="LRR"/>
    <property type="match status" value="1"/>
</dbReference>
<dbReference type="SUPFAM" id="SSF52058">
    <property type="entry name" value="L domain-like"/>
    <property type="match status" value="1"/>
</dbReference>
<dbReference type="Gene3D" id="3.80.10.10">
    <property type="entry name" value="Ribonuclease Inhibitor"/>
    <property type="match status" value="2"/>
</dbReference>
<keyword evidence="4" id="KW-0472">Membrane</keyword>
<dbReference type="Proteomes" id="UP001642484">
    <property type="component" value="Unassembled WGS sequence"/>
</dbReference>
<feature type="transmembrane region" description="Helical" evidence="4">
    <location>
        <begin position="122"/>
        <end position="142"/>
    </location>
</feature>
<evidence type="ECO:0000256" key="2">
    <source>
        <dbReference type="ARBA" id="ARBA00022737"/>
    </source>
</evidence>
<dbReference type="InterPro" id="IPR001611">
    <property type="entry name" value="Leu-rich_rpt"/>
</dbReference>
<protein>
    <submittedName>
        <fullName evidence="5">Uncharacterized protein</fullName>
    </submittedName>
</protein>
<keyword evidence="2" id="KW-0677">Repeat</keyword>
<feature type="region of interest" description="Disordered" evidence="3">
    <location>
        <begin position="147"/>
        <end position="166"/>
    </location>
</feature>
<proteinExistence type="predicted"/>
<keyword evidence="4" id="KW-0812">Transmembrane</keyword>
<feature type="non-terminal residue" evidence="5">
    <location>
        <position position="439"/>
    </location>
</feature>
<dbReference type="PANTHER" id="PTHR24369">
    <property type="entry name" value="ANTIGEN BSP, PUTATIVE-RELATED"/>
    <property type="match status" value="1"/>
</dbReference>
<dbReference type="EMBL" id="CAXAMN010010117">
    <property type="protein sequence ID" value="CAK9030902.1"/>
    <property type="molecule type" value="Genomic_DNA"/>
</dbReference>
<keyword evidence="1" id="KW-0433">Leucine-rich repeat</keyword>
<gene>
    <name evidence="5" type="ORF">CCMP2556_LOCUS18078</name>
</gene>
<comment type="caution">
    <text evidence="5">The sequence shown here is derived from an EMBL/GenBank/DDBJ whole genome shotgun (WGS) entry which is preliminary data.</text>
</comment>
<evidence type="ECO:0000256" key="1">
    <source>
        <dbReference type="ARBA" id="ARBA00022614"/>
    </source>
</evidence>
<feature type="transmembrane region" description="Helical" evidence="4">
    <location>
        <begin position="66"/>
        <end position="88"/>
    </location>
</feature>
<name>A0ABP0KWH2_9DINO</name>
<evidence type="ECO:0000256" key="4">
    <source>
        <dbReference type="SAM" id="Phobius"/>
    </source>
</evidence>
<keyword evidence="4" id="KW-1133">Transmembrane helix</keyword>
<dbReference type="SMART" id="SM00369">
    <property type="entry name" value="LRR_TYP"/>
    <property type="match status" value="5"/>
</dbReference>
<dbReference type="InterPro" id="IPR032675">
    <property type="entry name" value="LRR_dom_sf"/>
</dbReference>
<reference evidence="5 6" key="1">
    <citation type="submission" date="2024-02" db="EMBL/GenBank/DDBJ databases">
        <authorList>
            <person name="Chen Y."/>
            <person name="Shah S."/>
            <person name="Dougan E. K."/>
            <person name="Thang M."/>
            <person name="Chan C."/>
        </authorList>
    </citation>
    <scope>NUCLEOTIDE SEQUENCE [LARGE SCALE GENOMIC DNA]</scope>
</reference>
<accession>A0ABP0KWH2</accession>
<feature type="transmembrane region" description="Helical" evidence="4">
    <location>
        <begin position="174"/>
        <end position="194"/>
    </location>
</feature>
<keyword evidence="6" id="KW-1185">Reference proteome</keyword>
<dbReference type="Pfam" id="PF13855">
    <property type="entry name" value="LRR_8"/>
    <property type="match status" value="2"/>
</dbReference>
<dbReference type="InterPro" id="IPR050541">
    <property type="entry name" value="LRR_TM_domain-containing"/>
</dbReference>
<dbReference type="PANTHER" id="PTHR24369:SF211">
    <property type="entry name" value="LEUCINE-RICH REPEAT-CONTAINING PROTEIN 15-LIKE"/>
    <property type="match status" value="1"/>
</dbReference>